<keyword evidence="1" id="KW-0812">Transmembrane</keyword>
<gene>
    <name evidence="2" type="ORF">GOARA_090_00060</name>
</gene>
<evidence type="ECO:0008006" key="4">
    <source>
        <dbReference type="Google" id="ProtNLM"/>
    </source>
</evidence>
<dbReference type="InterPro" id="IPR021215">
    <property type="entry name" value="DUF2752"/>
</dbReference>
<evidence type="ECO:0000313" key="2">
    <source>
        <dbReference type="EMBL" id="GAB11874.1"/>
    </source>
</evidence>
<keyword evidence="3" id="KW-1185">Reference proteome</keyword>
<name>G7H7P9_9ACTN</name>
<feature type="transmembrane region" description="Helical" evidence="1">
    <location>
        <begin position="124"/>
        <end position="144"/>
    </location>
</feature>
<accession>G7H7P9</accession>
<dbReference type="AlphaFoldDB" id="G7H7P9"/>
<comment type="caution">
    <text evidence="2">The sequence shown here is derived from an EMBL/GenBank/DDBJ whole genome shotgun (WGS) entry which is preliminary data.</text>
</comment>
<reference evidence="2 3" key="1">
    <citation type="submission" date="2011-11" db="EMBL/GenBank/DDBJ databases">
        <title>Whole genome shotgun sequence of Gordonia araii NBRC 100433.</title>
        <authorList>
            <person name="Yoshida Y."/>
            <person name="Hosoyama A."/>
            <person name="Tsuchikane K."/>
            <person name="Katsumata H."/>
            <person name="Yamazaki S."/>
            <person name="Fujita N."/>
        </authorList>
    </citation>
    <scope>NUCLEOTIDE SEQUENCE [LARGE SCALE GENOMIC DNA]</scope>
    <source>
        <strain evidence="2 3">NBRC 100433</strain>
    </source>
</reference>
<dbReference type="Pfam" id="PF10825">
    <property type="entry name" value="DUF2752"/>
    <property type="match status" value="1"/>
</dbReference>
<feature type="transmembrane region" description="Helical" evidence="1">
    <location>
        <begin position="25"/>
        <end position="44"/>
    </location>
</feature>
<evidence type="ECO:0000313" key="3">
    <source>
        <dbReference type="Proteomes" id="UP000035088"/>
    </source>
</evidence>
<dbReference type="Proteomes" id="UP000035088">
    <property type="component" value="Unassembled WGS sequence"/>
</dbReference>
<dbReference type="STRING" id="1073574.GOARA_090_00060"/>
<protein>
    <recommendedName>
        <fullName evidence="4">DUF2752 domain-containing protein</fullName>
    </recommendedName>
</protein>
<sequence length="160" mass="16365">MTAPLTEHHAAASAGVEQGPFRRRLPALGVAVGGGAVLAVAAAWSTASVTSGPGTCIFRHMTGLPCPGCGLTRSFVTLAHGDVSSAFGYNLMGPVLFGALVVSVAIAVWVLLSGRRQALSRWSSIVFSKATLVVLGVWIAYGAARMVSAGADLGWFPVIT</sequence>
<proteinExistence type="predicted"/>
<dbReference type="EMBL" id="BAEE01000090">
    <property type="protein sequence ID" value="GAB11874.1"/>
    <property type="molecule type" value="Genomic_DNA"/>
</dbReference>
<feature type="transmembrane region" description="Helical" evidence="1">
    <location>
        <begin position="91"/>
        <end position="112"/>
    </location>
</feature>
<organism evidence="2 3">
    <name type="scientific">Gordonia araii NBRC 100433</name>
    <dbReference type="NCBI Taxonomy" id="1073574"/>
    <lineage>
        <taxon>Bacteria</taxon>
        <taxon>Bacillati</taxon>
        <taxon>Actinomycetota</taxon>
        <taxon>Actinomycetes</taxon>
        <taxon>Mycobacteriales</taxon>
        <taxon>Gordoniaceae</taxon>
        <taxon>Gordonia</taxon>
    </lineage>
</organism>
<evidence type="ECO:0000256" key="1">
    <source>
        <dbReference type="SAM" id="Phobius"/>
    </source>
</evidence>
<keyword evidence="1" id="KW-1133">Transmembrane helix</keyword>
<dbReference type="RefSeq" id="WP_007323948.1">
    <property type="nucleotide sequence ID" value="NZ_BAEE01000090.1"/>
</dbReference>
<keyword evidence="1" id="KW-0472">Membrane</keyword>